<dbReference type="AlphaFoldDB" id="A0ABD2MJN0"/>
<dbReference type="EMBL" id="JABFTP020000001">
    <property type="protein sequence ID" value="KAL3266442.1"/>
    <property type="molecule type" value="Genomic_DNA"/>
</dbReference>
<organism evidence="1 2">
    <name type="scientific">Cryptolaemus montrouzieri</name>
    <dbReference type="NCBI Taxonomy" id="559131"/>
    <lineage>
        <taxon>Eukaryota</taxon>
        <taxon>Metazoa</taxon>
        <taxon>Ecdysozoa</taxon>
        <taxon>Arthropoda</taxon>
        <taxon>Hexapoda</taxon>
        <taxon>Insecta</taxon>
        <taxon>Pterygota</taxon>
        <taxon>Neoptera</taxon>
        <taxon>Endopterygota</taxon>
        <taxon>Coleoptera</taxon>
        <taxon>Polyphaga</taxon>
        <taxon>Cucujiformia</taxon>
        <taxon>Coccinelloidea</taxon>
        <taxon>Coccinellidae</taxon>
        <taxon>Scymninae</taxon>
        <taxon>Scymnini</taxon>
        <taxon>Cryptolaemus</taxon>
    </lineage>
</organism>
<protein>
    <submittedName>
        <fullName evidence="1">Uncharacterized protein</fullName>
    </submittedName>
</protein>
<evidence type="ECO:0000313" key="1">
    <source>
        <dbReference type="EMBL" id="KAL3266442.1"/>
    </source>
</evidence>
<reference evidence="1 2" key="1">
    <citation type="journal article" date="2021" name="BMC Biol.">
        <title>Horizontally acquired antibacterial genes associated with adaptive radiation of ladybird beetles.</title>
        <authorList>
            <person name="Li H.S."/>
            <person name="Tang X.F."/>
            <person name="Huang Y.H."/>
            <person name="Xu Z.Y."/>
            <person name="Chen M.L."/>
            <person name="Du X.Y."/>
            <person name="Qiu B.Y."/>
            <person name="Chen P.T."/>
            <person name="Zhang W."/>
            <person name="Slipinski A."/>
            <person name="Escalona H.E."/>
            <person name="Waterhouse R.M."/>
            <person name="Zwick A."/>
            <person name="Pang H."/>
        </authorList>
    </citation>
    <scope>NUCLEOTIDE SEQUENCE [LARGE SCALE GENOMIC DNA]</scope>
    <source>
        <strain evidence="1">SYSU2018</strain>
    </source>
</reference>
<gene>
    <name evidence="1" type="ORF">HHI36_010614</name>
</gene>
<evidence type="ECO:0000313" key="2">
    <source>
        <dbReference type="Proteomes" id="UP001516400"/>
    </source>
</evidence>
<dbReference type="Proteomes" id="UP001516400">
    <property type="component" value="Unassembled WGS sequence"/>
</dbReference>
<name>A0ABD2MJN0_9CUCU</name>
<sequence>MENDKDKDKKKKKLESKSRGYYSELATNLKYKHEVEEDLPPGAPKRTKFIWQVKTEKEAPILPRLVKPIKPLFLAPAERWFTFEEDKQIVSIRKEICP</sequence>
<accession>A0ABD2MJN0</accession>
<comment type="caution">
    <text evidence="1">The sequence shown here is derived from an EMBL/GenBank/DDBJ whole genome shotgun (WGS) entry which is preliminary data.</text>
</comment>
<proteinExistence type="predicted"/>
<keyword evidence="2" id="KW-1185">Reference proteome</keyword>